<dbReference type="InterPro" id="IPR008405">
    <property type="entry name" value="ApoL"/>
</dbReference>
<dbReference type="Pfam" id="PF05461">
    <property type="entry name" value="ApoL"/>
    <property type="match status" value="1"/>
</dbReference>
<dbReference type="UCSC" id="uc007wnr.1">
    <property type="organism name" value="mouse"/>
</dbReference>
<dbReference type="BioGRID-ORCS" id="245282">
    <property type="hits" value="2 hits in 78 CRISPR screens"/>
</dbReference>
<dbReference type="Reactome" id="R-MMU-2168880">
    <property type="pathway name" value="Scavenging of heme from plasma"/>
</dbReference>
<dbReference type="GeneID" id="245282"/>
<evidence type="ECO:0000313" key="5">
    <source>
        <dbReference type="MGI" id="MGI:3036238"/>
    </source>
</evidence>
<dbReference type="HOGENOM" id="CLU_046288_1_0_1"/>
<dbReference type="DNASU" id="245282"/>
<dbReference type="GO" id="GO:0045087">
    <property type="term" value="P:innate immune response"/>
    <property type="evidence" value="ECO:0000266"/>
    <property type="project" value="GO_Central"/>
</dbReference>
<proteinExistence type="evidence at protein level"/>
<reference evidence="3" key="4">
    <citation type="journal article" date="2001" name="Nature">
        <title>Functional annotation of a full-length mouse cDNA collection.</title>
        <authorList>
            <consortium name="The RIKEN Genome Exploration Research Group Phase II Team and the FANTOM Consortium"/>
        </authorList>
    </citation>
    <scope>NUCLEOTIDE SEQUENCE</scope>
    <source>
        <strain evidence="3">C57BL/6J</strain>
        <tissue evidence="3">Colon</tissue>
    </source>
</reference>
<accession>Q8CCA5</accession>
<evidence type="ECO:0000313" key="3">
    <source>
        <dbReference type="EMBL" id="BAC28339.1"/>
    </source>
</evidence>
<keyword evidence="7 8" id="KW-1267">Proteomics identification</keyword>
<evidence type="ECO:0000313" key="4">
    <source>
        <dbReference type="Ensembl" id="ENSMUSP00000060650.3"/>
    </source>
</evidence>
<dbReference type="GO" id="GO:0034364">
    <property type="term" value="C:high-density lipoprotein particle"/>
    <property type="evidence" value="ECO:0000266"/>
    <property type="project" value="GO_Central"/>
</dbReference>
<dbReference type="OrthoDB" id="9629949at2759"/>
<evidence type="ECO:0000256" key="2">
    <source>
        <dbReference type="SAM" id="MobiDB-lite"/>
    </source>
</evidence>
<evidence type="ECO:0007829" key="8">
    <source>
        <dbReference type="ProteomicsDB" id="Q8CCA5"/>
    </source>
</evidence>
<dbReference type="Reactome" id="R-MMU-8957275">
    <property type="pathway name" value="Post-translational protein phosphorylation"/>
</dbReference>
<reference evidence="3" key="3">
    <citation type="journal article" date="2000" name="Genome Res.">
        <title>RIKEN integrated sequence analysis (RISA) system--384-format sequencing pipeline with 384 multicapillary sequencer.</title>
        <authorList>
            <person name="Shibata K."/>
            <person name="Itoh M."/>
            <person name="Aizawa K."/>
            <person name="Nagaoka S."/>
            <person name="Sasaki N."/>
            <person name="Carninci P."/>
            <person name="Konno H."/>
            <person name="Akiyama J."/>
            <person name="Nishi K."/>
            <person name="Kitsunai T."/>
            <person name="Tashiro H."/>
            <person name="Itoh M."/>
            <person name="Sumi N."/>
            <person name="Ishii Y."/>
            <person name="Nakamura S."/>
            <person name="Hazama M."/>
            <person name="Nishine T."/>
            <person name="Harada A."/>
            <person name="Yamamoto R."/>
            <person name="Matsumoto H."/>
            <person name="Sakaguchi S."/>
            <person name="Ikegami T."/>
            <person name="Kashiwagi K."/>
            <person name="Fujiwake S."/>
            <person name="Inoue K."/>
            <person name="Togawa Y."/>
            <person name="Izawa M."/>
            <person name="Ohara E."/>
            <person name="Watahiki M."/>
            <person name="Yoneda Y."/>
            <person name="Ishikawa T."/>
            <person name="Ozawa K."/>
            <person name="Tanaka T."/>
            <person name="Matsuura S."/>
            <person name="Kawai J."/>
            <person name="Okazaki Y."/>
            <person name="Muramatsu M."/>
            <person name="Inoue Y."/>
            <person name="Kira A."/>
            <person name="Hayashizaki Y."/>
        </authorList>
    </citation>
    <scope>NUCLEOTIDE SEQUENCE</scope>
    <source>
        <strain evidence="3">C57BL/6J</strain>
        <tissue evidence="3">Colon</tissue>
    </source>
</reference>
<sequence>MDWNEILEDIRKVERRIVEKFIEDLTENFLRTDLRSLITEDGAWNGFLETAELSSEEKAALRDALKESSAQKPSGENDRPERKPQKEQILREVPQLKKKLEVHISKLRELADKLDLVHKCCTISNVVSLTLSAASGVLKLLDFVLSQIYGMPRRALSATSEGLGMASDMINITTTIVGESFRQSYESEARRLVGASINILYEIINITPMITVKLYYTVKDLVEAFKTLTGQIRAIRTAISNSDLGTQARNPASTGRSSGQGVPQMISRARIREIGLTVPFLEQDLRDLAQQFEVLKDGAKTESGGALRDLAHKLEENL</sequence>
<dbReference type="PaxDb" id="10090-ENSMUSP00000060650"/>
<dbReference type="CTD" id="245282"/>
<dbReference type="PANTHER" id="PTHR14096">
    <property type="entry name" value="APOLIPOPROTEIN L"/>
    <property type="match status" value="1"/>
</dbReference>
<dbReference type="GeneTree" id="ENSGT01030000234599"/>
<reference evidence="3" key="7">
    <citation type="journal article" date="2005" name="Science">
        <title>The Transcriptional Landscape of the Mammalian Genome.</title>
        <authorList>
            <consortium name="The FANTOM Consortium"/>
            <consortium name="Riken Genome Exploration Research Group and Genome Science Group (Genome Network Project Core Group)"/>
        </authorList>
    </citation>
    <scope>NUCLEOTIDE SEQUENCE</scope>
    <source>
        <strain evidence="3">C57BL/6J</strain>
        <tissue evidence="3">Colon</tissue>
    </source>
</reference>
<dbReference type="Bgee" id="ENSMUSG00000050982">
    <property type="expression patterns" value="Expressed in jejunum and 8 other cell types or tissues"/>
</dbReference>
<dbReference type="GO" id="GO:0042157">
    <property type="term" value="P:lipoprotein metabolic process"/>
    <property type="evidence" value="ECO:0007669"/>
    <property type="project" value="InterPro"/>
</dbReference>
<dbReference type="Ensembl" id="ENSMUST00000060551.9">
    <property type="protein sequence ID" value="ENSMUSP00000060650.3"/>
    <property type="gene ID" value="ENSMUSG00000050982.14"/>
</dbReference>
<dbReference type="GO" id="GO:1902476">
    <property type="term" value="P:chloride transmembrane transport"/>
    <property type="evidence" value="ECO:0000266"/>
    <property type="project" value="GO_Central"/>
</dbReference>
<dbReference type="PANTHER" id="PTHR14096:SF35">
    <property type="entry name" value="APOLIPOPROTEIN L 10A-RELATED"/>
    <property type="match status" value="1"/>
</dbReference>
<keyword evidence="6" id="KW-1185">Reference proteome</keyword>
<dbReference type="GO" id="GO:0005615">
    <property type="term" value="C:extracellular space"/>
    <property type="evidence" value="ECO:0000266"/>
    <property type="project" value="GO_Central"/>
</dbReference>
<dbReference type="GO" id="GO:0034361">
    <property type="term" value="C:very-low-density lipoprotein particle"/>
    <property type="evidence" value="ECO:0000266"/>
    <property type="project" value="GO_Central"/>
</dbReference>
<evidence type="ECO:0007829" key="7">
    <source>
        <dbReference type="PeptideAtlas" id="Q8CCA5"/>
    </source>
</evidence>
<reference evidence="4" key="11">
    <citation type="submission" date="2025-05" db="UniProtKB">
        <authorList>
            <consortium name="Ensembl"/>
        </authorList>
    </citation>
    <scope>IDENTIFICATION</scope>
    <source>
        <strain evidence="4">C57BL/6J</strain>
    </source>
</reference>
<evidence type="ECO:0000256" key="1">
    <source>
        <dbReference type="ARBA" id="ARBA00010090"/>
    </source>
</evidence>
<dbReference type="GO" id="GO:0006869">
    <property type="term" value="P:lipid transport"/>
    <property type="evidence" value="ECO:0007669"/>
    <property type="project" value="InterPro"/>
</dbReference>
<dbReference type="Proteomes" id="UP000000589">
    <property type="component" value="Chromosome 15"/>
</dbReference>
<dbReference type="SMR" id="Q8CCA5"/>
<reference evidence="3" key="2">
    <citation type="journal article" date="2000" name="Genome Res.">
        <title>Normalization and subtraction of cap-trapper-selected cDNAs to prepare full-length cDNA libraries for rapid discovery of new genes.</title>
        <authorList>
            <person name="Carninci P."/>
            <person name="Shibata Y."/>
            <person name="Hayatsu N."/>
            <person name="Sugahara Y."/>
            <person name="Shibata K."/>
            <person name="Itoh M."/>
            <person name="Konno H."/>
            <person name="Okazaki Y."/>
            <person name="Muramatsu M."/>
            <person name="Hayashizaki Y."/>
        </authorList>
    </citation>
    <scope>NUCLEOTIDE SEQUENCE</scope>
    <source>
        <strain evidence="3">C57BL/6J</strain>
        <tissue evidence="3">Colon</tissue>
    </source>
</reference>
<name>Q8CCA5_MOUSE</name>
<reference evidence="4" key="10">
    <citation type="journal article" date="2011" name="PLoS Biol.">
        <title>Modernizing reference genome assemblies.</title>
        <authorList>
            <person name="Church D.M."/>
            <person name="Schneider V.A."/>
            <person name="Graves T."/>
            <person name="Auger K."/>
            <person name="Cunningham F."/>
            <person name="Bouk N."/>
            <person name="Chen H.C."/>
            <person name="Agarwala R."/>
            <person name="McLaren W.M."/>
            <person name="Ritchie G.R."/>
            <person name="Albracht D."/>
            <person name="Kremitzki M."/>
            <person name="Rock S."/>
            <person name="Kotkiewicz H."/>
            <person name="Kremitzki C."/>
            <person name="Wollam A."/>
            <person name="Trani L."/>
            <person name="Fulton L."/>
            <person name="Fulton R."/>
            <person name="Matthews L."/>
            <person name="Whitehead S."/>
            <person name="Chow W."/>
            <person name="Torrance J."/>
            <person name="Dunn M."/>
            <person name="Harden G."/>
            <person name="Threadgold G."/>
            <person name="Wood J."/>
            <person name="Collins J."/>
            <person name="Heath P."/>
            <person name="Griffiths G."/>
            <person name="Pelan S."/>
            <person name="Grafham D."/>
            <person name="Eichler E.E."/>
            <person name="Weinstock G."/>
            <person name="Mardis E.R."/>
            <person name="Wilson R.K."/>
            <person name="Howe K."/>
            <person name="Flicek P."/>
            <person name="Hubbard T."/>
        </authorList>
    </citation>
    <scope>NUCLEOTIDE SEQUENCE [LARGE SCALE GENOMIC DNA]</scope>
    <source>
        <strain evidence="4">C57BL/6J</strain>
    </source>
</reference>
<reference evidence="3" key="1">
    <citation type="journal article" date="1999" name="Methods Enzymol.">
        <title>High-efficiency full-length cDNA cloning.</title>
        <authorList>
            <person name="Carninci P."/>
            <person name="Hayashizaki Y."/>
        </authorList>
    </citation>
    <scope>NUCLEOTIDE SEQUENCE</scope>
    <source>
        <strain evidence="3">C57BL/6J</strain>
        <tissue evidence="3">Colon</tissue>
    </source>
</reference>
<dbReference type="VEuPathDB" id="HostDB:ENSMUSG00000050982"/>
<dbReference type="GO" id="GO:0005254">
    <property type="term" value="F:chloride channel activity"/>
    <property type="evidence" value="ECO:0000266"/>
    <property type="project" value="GO_Central"/>
</dbReference>
<feature type="region of interest" description="Disordered" evidence="2">
    <location>
        <begin position="64"/>
        <end position="87"/>
    </location>
</feature>
<dbReference type="GO" id="GO:0051838">
    <property type="term" value="P:cytolysis by host of symbiont cells"/>
    <property type="evidence" value="ECO:0000266"/>
    <property type="project" value="GO_Central"/>
</dbReference>
<comment type="similarity">
    <text evidence="1">Belongs to the apolipoprotein L family.</text>
</comment>
<dbReference type="MGI" id="MGI:3036238">
    <property type="gene designation" value="Apol10a"/>
</dbReference>
<dbReference type="eggNOG" id="ENOG502RZGU">
    <property type="taxonomic scope" value="Eukaryota"/>
</dbReference>
<dbReference type="EMBL" id="AK033521">
    <property type="protein sequence ID" value="BAC28339.1"/>
    <property type="molecule type" value="mRNA"/>
</dbReference>
<reference evidence="3" key="6">
    <citation type="journal article" date="2002" name="Nature">
        <title>Analysis of the mouse transcriptome based on functional annotation of 60,770 full-length cDNAs.</title>
        <authorList>
            <consortium name="The FANTOM Consortium and the RIKEN Genome Exploration Research Group Phase I and II Team"/>
        </authorList>
    </citation>
    <scope>NUCLEOTIDE SEQUENCE</scope>
    <source>
        <strain evidence="3">C57BL/6J</strain>
        <tissue evidence="3">Colon</tissue>
    </source>
</reference>
<feature type="compositionally biased region" description="Basic and acidic residues" evidence="2">
    <location>
        <begin position="75"/>
        <end position="87"/>
    </location>
</feature>
<evidence type="ECO:0000313" key="6">
    <source>
        <dbReference type="Proteomes" id="UP000000589"/>
    </source>
</evidence>
<dbReference type="OMA" id="CCTISNV"/>
<protein>
    <submittedName>
        <fullName evidence="4">Apolipoprotein L 10A</fullName>
    </submittedName>
</protein>
<dbReference type="STRING" id="10090.ENSMUSP00000060650"/>
<dbReference type="KEGG" id="mmu:245282"/>
<gene>
    <name evidence="4 5" type="primary">Apol10a</name>
</gene>
<reference evidence="3" key="8">
    <citation type="journal article" date="2005" name="Science">
        <title>Antisense Transcription in the Mammalian Transcriptome.</title>
        <authorList>
            <consortium name="RIKEN Genome Exploration Research Group and Genome Science Group (Genome Network Project Core Group) and the FANTOM Consortium"/>
        </authorList>
    </citation>
    <scope>NUCLEOTIDE SEQUENCE</scope>
    <source>
        <strain evidence="3">C57BL/6J</strain>
        <tissue evidence="3">Colon</tissue>
    </source>
</reference>
<dbReference type="RefSeq" id="NP_808412.1">
    <property type="nucleotide sequence ID" value="NM_177744.4"/>
</dbReference>
<organism evidence="3">
    <name type="scientific">Mus musculus</name>
    <name type="common">Mouse</name>
    <dbReference type="NCBI Taxonomy" id="10090"/>
    <lineage>
        <taxon>Eukaryota</taxon>
        <taxon>Metazoa</taxon>
        <taxon>Chordata</taxon>
        <taxon>Craniata</taxon>
        <taxon>Vertebrata</taxon>
        <taxon>Euteleostomi</taxon>
        <taxon>Mammalia</taxon>
        <taxon>Eutheria</taxon>
        <taxon>Euarchontoglires</taxon>
        <taxon>Glires</taxon>
        <taxon>Rodentia</taxon>
        <taxon>Myomorpha</taxon>
        <taxon>Muroidea</taxon>
        <taxon>Muridae</taxon>
        <taxon>Murinae</taxon>
        <taxon>Mus</taxon>
        <taxon>Mus</taxon>
    </lineage>
</organism>
<dbReference type="AGR" id="MGI:3036238"/>
<reference evidence="4 6" key="9">
    <citation type="journal article" date="2009" name="PLoS Biol.">
        <title>Lineage-specific biology revealed by a finished genome assembly of the mouse.</title>
        <authorList>
            <consortium name="Mouse Genome Sequencing Consortium"/>
            <person name="Church D.M."/>
            <person name="Goodstadt L."/>
            <person name="Hillier L.W."/>
            <person name="Zody M.C."/>
            <person name="Goldstein S."/>
            <person name="She X."/>
            <person name="Bult C.J."/>
            <person name="Agarwala R."/>
            <person name="Cherry J.L."/>
            <person name="DiCuccio M."/>
            <person name="Hlavina W."/>
            <person name="Kapustin Y."/>
            <person name="Meric P."/>
            <person name="Maglott D."/>
            <person name="Birtle Z."/>
            <person name="Marques A.C."/>
            <person name="Graves T."/>
            <person name="Zhou S."/>
            <person name="Teague B."/>
            <person name="Potamousis K."/>
            <person name="Churas C."/>
            <person name="Place M."/>
            <person name="Herschleb J."/>
            <person name="Runnheim R."/>
            <person name="Forrest D."/>
            <person name="Amos-Landgraf J."/>
            <person name="Schwartz D.C."/>
            <person name="Cheng Z."/>
            <person name="Lindblad-Toh K."/>
            <person name="Eichler E.E."/>
            <person name="Ponting C.P."/>
        </authorList>
    </citation>
    <scope>NUCLEOTIDE SEQUENCE [LARGE SCALE GENOMIC DNA]</scope>
    <source>
        <strain evidence="4 6">C57BL/6J</strain>
    </source>
</reference>
<dbReference type="GO" id="GO:0008289">
    <property type="term" value="F:lipid binding"/>
    <property type="evidence" value="ECO:0000266"/>
    <property type="project" value="GO_Central"/>
</dbReference>
<dbReference type="AlphaFoldDB" id="Q8CCA5"/>
<reference evidence="3" key="5">
    <citation type="submission" date="2001-07" db="EMBL/GenBank/DDBJ databases">
        <authorList>
            <person name="Adachi J."/>
            <person name="Aizawa K."/>
            <person name="Akimura T."/>
            <person name="Arakawa T."/>
            <person name="Bono H."/>
            <person name="Carninci P."/>
            <person name="Fukuda S."/>
            <person name="Furuno M."/>
            <person name="Hanagaki T."/>
            <person name="Hara A."/>
            <person name="Hashizume W."/>
            <person name="Hayashida K."/>
            <person name="Hayatsu N."/>
            <person name="Hiramoto K."/>
            <person name="Hiraoka T."/>
            <person name="Hirozane T."/>
            <person name="Hori F."/>
            <person name="Imotani K."/>
            <person name="Ishii Y."/>
            <person name="Itoh M."/>
            <person name="Kagawa I."/>
            <person name="Kasukawa T."/>
            <person name="Katoh H."/>
            <person name="Kawai J."/>
            <person name="Kojima Y."/>
            <person name="Kondo S."/>
            <person name="Konno H."/>
            <person name="Kouda M."/>
            <person name="Koya S."/>
            <person name="Kurihara C."/>
            <person name="Matsuyama T."/>
            <person name="Miyazaki A."/>
            <person name="Murata M."/>
            <person name="Nakamura M."/>
            <person name="Nishi K."/>
            <person name="Nomura K."/>
            <person name="Numazaki R."/>
            <person name="Ohno M."/>
            <person name="Ohsato N."/>
            <person name="Okazaki Y."/>
            <person name="Saito R."/>
            <person name="Saitoh H."/>
            <person name="Sakai C."/>
            <person name="Sakai K."/>
            <person name="Sakazume N."/>
            <person name="Sano H."/>
            <person name="Sasaki D."/>
            <person name="Shibata K."/>
            <person name="Shinagawa A."/>
            <person name="Shiraki T."/>
            <person name="Sogabe Y."/>
            <person name="Tagami M."/>
            <person name="Tagawa A."/>
            <person name="Takahashi F."/>
            <person name="Takaku-Akahira S."/>
            <person name="Takeda Y."/>
            <person name="Tanaka T."/>
            <person name="Tomaru A."/>
            <person name="Toya T."/>
            <person name="Yasunishi A."/>
            <person name="Muramatsu M."/>
            <person name="Hayashizaki Y."/>
        </authorList>
    </citation>
    <scope>NUCLEOTIDE SEQUENCE</scope>
    <source>
        <strain evidence="3">C57BL/6J</strain>
        <tissue evidence="3">Colon</tissue>
    </source>
</reference>
<dbReference type="ProteomicsDB" id="334944"/>
<dbReference type="Reactome" id="R-MMU-381426">
    <property type="pathway name" value="Regulation of Insulin-like Growth Factor (IGF) transport and uptake by Insulin-like Growth Factor Binding Proteins (IGFBPs)"/>
</dbReference>